<dbReference type="EMBL" id="VFPD01000001">
    <property type="protein sequence ID" value="TQM21273.1"/>
    <property type="molecule type" value="Genomic_DNA"/>
</dbReference>
<proteinExistence type="predicted"/>
<accession>A0A543EI82</accession>
<evidence type="ECO:0000313" key="2">
    <source>
        <dbReference type="Proteomes" id="UP000316437"/>
    </source>
</evidence>
<keyword evidence="2" id="KW-1185">Reference proteome</keyword>
<comment type="caution">
    <text evidence="1">The sequence shown here is derived from an EMBL/GenBank/DDBJ whole genome shotgun (WGS) entry which is preliminary data.</text>
</comment>
<evidence type="ECO:0000313" key="1">
    <source>
        <dbReference type="EMBL" id="TQM21273.1"/>
    </source>
</evidence>
<name>A0A543EI82_9FLAO</name>
<gene>
    <name evidence="1" type="ORF">FB551_0955</name>
</gene>
<dbReference type="Proteomes" id="UP000316437">
    <property type="component" value="Unassembled WGS sequence"/>
</dbReference>
<reference evidence="1 2" key="1">
    <citation type="submission" date="2019-06" db="EMBL/GenBank/DDBJ databases">
        <title>Sorghum-associated microbial communities from plants grown in Nebraska, USA.</title>
        <authorList>
            <person name="Schachtman D."/>
        </authorList>
    </citation>
    <scope>NUCLEOTIDE SEQUENCE [LARGE SCALE GENOMIC DNA]</scope>
    <source>
        <strain evidence="1 2">110</strain>
    </source>
</reference>
<organism evidence="1 2">
    <name type="scientific">Chryseobacterium aquifrigidense</name>
    <dbReference type="NCBI Taxonomy" id="558021"/>
    <lineage>
        <taxon>Bacteria</taxon>
        <taxon>Pseudomonadati</taxon>
        <taxon>Bacteroidota</taxon>
        <taxon>Flavobacteriia</taxon>
        <taxon>Flavobacteriales</taxon>
        <taxon>Weeksellaceae</taxon>
        <taxon>Chryseobacterium group</taxon>
        <taxon>Chryseobacterium</taxon>
    </lineage>
</organism>
<protein>
    <submittedName>
        <fullName evidence="1">Uncharacterized protein</fullName>
    </submittedName>
</protein>
<sequence length="52" mass="6098">MIMVIKKILYFVSIATDLRKDYLFNYPTKKPPESMGGHTVICQKYEIFNAQI</sequence>
<dbReference type="AlphaFoldDB" id="A0A543EI82"/>